<dbReference type="InterPro" id="IPR039598">
    <property type="entry name" value="HMGXB3"/>
</dbReference>
<sequence length="224" mass="26314">MNKVIEDVTVYHKICPRCHISYRYQEWTQGIHNYNNSLFIGLDVCTFIRAGLLNHVAMGRSIAILKDILENNINPMEIEKAYLHYEAMTERKYDFNCIVCGFYPSIMIWDTFRKASFMHIVSDLHTTDETIEDKVNLKTFWQKIESCIIKRGLDKEFSKEDEIRPSFSFWSPWIGENTRKDDFVFNTEYKKCPASNTSTSTSDETVDDAVPEETLFHLLLHEKL</sequence>
<reference evidence="2" key="1">
    <citation type="submission" date="2025-08" db="UniProtKB">
        <authorList>
            <consortium name="RefSeq"/>
        </authorList>
    </citation>
    <scope>IDENTIFICATION</scope>
    <source>
        <tissue evidence="2">Whole sample</tissue>
    </source>
</reference>
<gene>
    <name evidence="2" type="primary">LOC111120572</name>
</gene>
<dbReference type="Proteomes" id="UP000694844">
    <property type="component" value="Chromosome 2"/>
</dbReference>
<keyword evidence="1" id="KW-1185">Reference proteome</keyword>
<accession>A0A8B8CPG7</accession>
<organism evidence="1 2">
    <name type="scientific">Crassostrea virginica</name>
    <name type="common">Eastern oyster</name>
    <dbReference type="NCBI Taxonomy" id="6565"/>
    <lineage>
        <taxon>Eukaryota</taxon>
        <taxon>Metazoa</taxon>
        <taxon>Spiralia</taxon>
        <taxon>Lophotrochozoa</taxon>
        <taxon>Mollusca</taxon>
        <taxon>Bivalvia</taxon>
        <taxon>Autobranchia</taxon>
        <taxon>Pteriomorphia</taxon>
        <taxon>Ostreida</taxon>
        <taxon>Ostreoidea</taxon>
        <taxon>Ostreidae</taxon>
        <taxon>Crassostrea</taxon>
    </lineage>
</organism>
<evidence type="ECO:0000313" key="2">
    <source>
        <dbReference type="RefSeq" id="XP_022317084.1"/>
    </source>
</evidence>
<dbReference type="GeneID" id="111120572"/>
<dbReference type="PANTHER" id="PTHR17609">
    <property type="entry name" value="HMG DOMAIN-CONTAINING PROTEIN 3"/>
    <property type="match status" value="1"/>
</dbReference>
<dbReference type="OrthoDB" id="6156876at2759"/>
<protein>
    <submittedName>
        <fullName evidence="2">Uncharacterized protein LOC111120572</fullName>
    </submittedName>
</protein>
<evidence type="ECO:0000313" key="1">
    <source>
        <dbReference type="Proteomes" id="UP000694844"/>
    </source>
</evidence>
<name>A0A8B8CPG7_CRAVI</name>
<dbReference type="KEGG" id="cvn:111120572"/>
<proteinExistence type="predicted"/>
<dbReference type="PANTHER" id="PTHR17609:SF3">
    <property type="entry name" value="SAP DOMAIN-CONTAINING PROTEIN"/>
    <property type="match status" value="1"/>
</dbReference>
<dbReference type="RefSeq" id="XP_022317084.1">
    <property type="nucleotide sequence ID" value="XM_022461376.1"/>
</dbReference>
<dbReference type="AlphaFoldDB" id="A0A8B8CPG7"/>